<dbReference type="SMART" id="SM00911">
    <property type="entry name" value="HWE_HK"/>
    <property type="match status" value="1"/>
</dbReference>
<dbReference type="Gene3D" id="3.40.50.180">
    <property type="entry name" value="Methylesterase CheB, C-terminal domain"/>
    <property type="match status" value="1"/>
</dbReference>
<dbReference type="InterPro" id="IPR000700">
    <property type="entry name" value="PAS-assoc_C"/>
</dbReference>
<dbReference type="SUPFAM" id="SSF52738">
    <property type="entry name" value="Methylesterase CheB, C-terminal domain"/>
    <property type="match status" value="1"/>
</dbReference>
<evidence type="ECO:0000256" key="12">
    <source>
        <dbReference type="ARBA" id="ARBA00022777"/>
    </source>
</evidence>
<dbReference type="GO" id="GO:0032259">
    <property type="term" value="P:methylation"/>
    <property type="evidence" value="ECO:0007669"/>
    <property type="project" value="UniProtKB-KW"/>
</dbReference>
<dbReference type="Pfam" id="PF07536">
    <property type="entry name" value="HWE_HK"/>
    <property type="match status" value="1"/>
</dbReference>
<evidence type="ECO:0000256" key="17">
    <source>
        <dbReference type="SAM" id="Coils"/>
    </source>
</evidence>
<dbReference type="GO" id="GO:0005524">
    <property type="term" value="F:ATP binding"/>
    <property type="evidence" value="ECO:0007669"/>
    <property type="project" value="UniProtKB-KW"/>
</dbReference>
<evidence type="ECO:0000256" key="16">
    <source>
        <dbReference type="PROSITE-ProRule" id="PRU00050"/>
    </source>
</evidence>
<evidence type="ECO:0000256" key="5">
    <source>
        <dbReference type="ARBA" id="ARBA00022603"/>
    </source>
</evidence>
<dbReference type="InterPro" id="IPR022642">
    <property type="entry name" value="CheR_C"/>
</dbReference>
<feature type="domain" description="CheR-type methyltransferase" evidence="21">
    <location>
        <begin position="220"/>
        <end position="492"/>
    </location>
</feature>
<dbReference type="InterPro" id="IPR000780">
    <property type="entry name" value="CheR_MeTrfase"/>
</dbReference>
<dbReference type="Pfam" id="PF03705">
    <property type="entry name" value="CheR_N"/>
    <property type="match status" value="1"/>
</dbReference>
<comment type="caution">
    <text evidence="22">The sequence shown here is derived from an EMBL/GenBank/DDBJ whole genome shotgun (WGS) entry which is preliminary data.</text>
</comment>
<comment type="catalytic activity">
    <reaction evidence="2">
        <text>L-glutamyl-[protein] + S-adenosyl-L-methionine = [protein]-L-glutamate 5-O-methyl ester + S-adenosyl-L-homocysteine</text>
        <dbReference type="Rhea" id="RHEA:24452"/>
        <dbReference type="Rhea" id="RHEA-COMP:10208"/>
        <dbReference type="Rhea" id="RHEA-COMP:10311"/>
        <dbReference type="ChEBI" id="CHEBI:29973"/>
        <dbReference type="ChEBI" id="CHEBI:57856"/>
        <dbReference type="ChEBI" id="CHEBI:59789"/>
        <dbReference type="ChEBI" id="CHEBI:82795"/>
        <dbReference type="EC" id="2.1.1.80"/>
    </reaction>
</comment>
<name>A0A370X5B1_9GAMM</name>
<dbReference type="Pfam" id="PF01339">
    <property type="entry name" value="CheB_methylest"/>
    <property type="match status" value="1"/>
</dbReference>
<feature type="active site" evidence="16">
    <location>
        <position position="61"/>
    </location>
</feature>
<evidence type="ECO:0000256" key="9">
    <source>
        <dbReference type="ARBA" id="ARBA00022679"/>
    </source>
</evidence>
<organism evidence="22 23">
    <name type="scientific">Dyella monticola</name>
    <dbReference type="NCBI Taxonomy" id="1927958"/>
    <lineage>
        <taxon>Bacteria</taxon>
        <taxon>Pseudomonadati</taxon>
        <taxon>Pseudomonadota</taxon>
        <taxon>Gammaproteobacteria</taxon>
        <taxon>Lysobacterales</taxon>
        <taxon>Rhodanobacteraceae</taxon>
        <taxon>Dyella</taxon>
    </lineage>
</organism>
<evidence type="ECO:0000259" key="18">
    <source>
        <dbReference type="PROSITE" id="PS50112"/>
    </source>
</evidence>
<dbReference type="GO" id="GO:0004673">
    <property type="term" value="F:protein histidine kinase activity"/>
    <property type="evidence" value="ECO:0007669"/>
    <property type="project" value="UniProtKB-EC"/>
</dbReference>
<evidence type="ECO:0000313" key="23">
    <source>
        <dbReference type="Proteomes" id="UP000254258"/>
    </source>
</evidence>
<feature type="domain" description="PAS" evidence="18">
    <location>
        <begin position="854"/>
        <end position="912"/>
    </location>
</feature>
<dbReference type="PROSITE" id="PS50112">
    <property type="entry name" value="PAS"/>
    <property type="match status" value="1"/>
</dbReference>
<dbReference type="PROSITE" id="PS50113">
    <property type="entry name" value="PAC"/>
    <property type="match status" value="2"/>
</dbReference>
<dbReference type="NCBIfam" id="TIGR00229">
    <property type="entry name" value="sensory_box"/>
    <property type="match status" value="2"/>
</dbReference>
<evidence type="ECO:0000256" key="14">
    <source>
        <dbReference type="ARBA" id="ARBA00022991"/>
    </source>
</evidence>
<dbReference type="PANTHER" id="PTHR24422:SF27">
    <property type="entry name" value="PROTEIN-GLUTAMATE O-METHYLTRANSFERASE"/>
    <property type="match status" value="1"/>
</dbReference>
<proteinExistence type="predicted"/>
<sequence length="1177" mass="130952">MPTRKHMERKHGAASRDAGLAPLTPCLVVGIGASVGGLEAFQTFFTHMPVDSGMAFVLIQHLAPEHTSILSDILGKSTGMTVAQAHDGDDVIPNRVFVIPPNAVLTIVGGRLHVATPAPTRPNRHPIDTFMFSLAEDRGEHAVCVILSGSGSDGVQGLVAVKEHGGITLAQAEFDETAMLGMPRNAADTGLVDHVLPVEAMPEKLIEYQRYLREVRDQQQSEGARQATRNHLDEVCALLNESVGHDFSQYKESGLIRRLQRRMQIRSFEGIPEYIAYLRKDPRELGLLFRDLLIGVTRFFRDPDDFAALETKVMPELMKSTGTEAQIRVWVPGCATGEEAYSIAILLREATTKAAVHPKIVIFATDINDTAIAIARTGRYHKSLLEGVSSERTQRWFIEDGDYFSAIPEIREMCVFSLHSVIKDPPFSRLHLISCRNLLIYLDASAQDRLIPLFHYALQPGAYLFLGPSESVTRQGDFFAVLDKKHRLFKRNDNVASSLPRFALSDTPVAKHGVETPAPSMTRSDSTFDRGARRVMEKYSPAYMVVDQRHQILRFSGQMGKYLEPSEGSASFHLFKLVQSALRPTLRTALREAEGSQRRVIKRNVPIEVDSKSQVVNVIVEPILQASGVANHFIIAFQDRASISDTDDLETNTLSAGELDSELRATRARLQAAIDEAEQAKEELRSAEEQYRSAHEEIQSSNEELEASKEELQSLNEELQTLNSEVSRKNEVLLDVHSDLKNFIDSSQIPMLFLNAELQIRNFTPAATEIFHLRDMDRGRPITDIANRIGYHALKEDVNECLHTFAVIEREVNLPQNGASFLMRIRPYRSIKGSVDGVVIVFIDISERKRHEEAKARLAAIVDSSRDAIISQTLDGVIVSWNEGATHMFGYTEEEVIGQPNSSVAPCLQPDEIPGLLQKIGKGQSISHYETVRTTKEGKAIEISLTISPIRNDNGQIIGVSEVARDITERQVAERHRDLLMGELDHRVKNTLATVQVIAMQTAQRALSIEDFRDSFEKRLMSLAQTHTLLTEGQWRGASLRKIVTTELLPYGIEGQRFTVSGHEVSLTPKQALALGLSFHELTTNAAKYGALSRPSRGCVDISWEVLGSNEGSVLQIKWMESGGPAVTKPRSHGFGSRLIERGLQYELNAEVHLDFRDEGVFCLMRIPFSATDPAPR</sequence>
<keyword evidence="8" id="KW-0288">FMN</keyword>
<feature type="domain" description="PAC" evidence="19">
    <location>
        <begin position="927"/>
        <end position="979"/>
    </location>
</feature>
<evidence type="ECO:0000256" key="1">
    <source>
        <dbReference type="ARBA" id="ARBA00000085"/>
    </source>
</evidence>
<keyword evidence="23" id="KW-1185">Reference proteome</keyword>
<keyword evidence="9" id="KW-0808">Transferase</keyword>
<dbReference type="InterPro" id="IPR035909">
    <property type="entry name" value="CheB_C"/>
</dbReference>
<dbReference type="EMBL" id="QRBE01000002">
    <property type="protein sequence ID" value="RDS83568.1"/>
    <property type="molecule type" value="Genomic_DNA"/>
</dbReference>
<feature type="domain" description="PAC" evidence="19">
    <location>
        <begin position="806"/>
        <end position="857"/>
    </location>
</feature>
<keyword evidence="5" id="KW-0489">Methyltransferase</keyword>
<dbReference type="InterPro" id="IPR011102">
    <property type="entry name" value="Sig_transdc_His_kinase_HWE"/>
</dbReference>
<dbReference type="GO" id="GO:0009881">
    <property type="term" value="F:photoreceptor activity"/>
    <property type="evidence" value="ECO:0007669"/>
    <property type="project" value="UniProtKB-KW"/>
</dbReference>
<dbReference type="PROSITE" id="PS50122">
    <property type="entry name" value="CHEB"/>
    <property type="match status" value="1"/>
</dbReference>
<evidence type="ECO:0000256" key="15">
    <source>
        <dbReference type="ARBA" id="ARBA00023170"/>
    </source>
</evidence>
<dbReference type="PRINTS" id="PR00996">
    <property type="entry name" value="CHERMTFRASE"/>
</dbReference>
<dbReference type="CDD" id="cd16434">
    <property type="entry name" value="CheB-CheR_fusion"/>
    <property type="match status" value="1"/>
</dbReference>
<evidence type="ECO:0000256" key="3">
    <source>
        <dbReference type="ARBA" id="ARBA00022543"/>
    </source>
</evidence>
<dbReference type="GO" id="GO:0006935">
    <property type="term" value="P:chemotaxis"/>
    <property type="evidence" value="ECO:0007669"/>
    <property type="project" value="UniProtKB-UniRule"/>
</dbReference>
<evidence type="ECO:0000256" key="13">
    <source>
        <dbReference type="ARBA" id="ARBA00022840"/>
    </source>
</evidence>
<evidence type="ECO:0000259" key="20">
    <source>
        <dbReference type="PROSITE" id="PS50122"/>
    </source>
</evidence>
<protein>
    <submittedName>
        <fullName evidence="22">PAS domain S-box protein</fullName>
    </submittedName>
</protein>
<evidence type="ECO:0000256" key="6">
    <source>
        <dbReference type="ARBA" id="ARBA00022606"/>
    </source>
</evidence>
<dbReference type="PANTHER" id="PTHR24422">
    <property type="entry name" value="CHEMOTAXIS PROTEIN METHYLTRANSFERASE"/>
    <property type="match status" value="1"/>
</dbReference>
<keyword evidence="4" id="KW-0597">Phosphoprotein</keyword>
<dbReference type="Pfam" id="PF13596">
    <property type="entry name" value="PAS_10"/>
    <property type="match status" value="1"/>
</dbReference>
<keyword evidence="6" id="KW-0716">Sensory transduction</keyword>
<dbReference type="InterPro" id="IPR001610">
    <property type="entry name" value="PAC"/>
</dbReference>
<dbReference type="SUPFAM" id="SSF57997">
    <property type="entry name" value="Tropomyosin"/>
    <property type="match status" value="1"/>
</dbReference>
<keyword evidence="3" id="KW-0600">Photoreceptor protein</keyword>
<dbReference type="AlphaFoldDB" id="A0A370X5B1"/>
<reference evidence="22 23" key="1">
    <citation type="submission" date="2018-07" db="EMBL/GenBank/DDBJ databases">
        <title>Dyella monticola sp. nov. and Dyella psychrodurans sp. nov. isolated from monsoon evergreen broad-leaved forest soil of Dinghu Mountain, China.</title>
        <authorList>
            <person name="Gao Z."/>
            <person name="Qiu L."/>
        </authorList>
    </citation>
    <scope>NUCLEOTIDE SEQUENCE [LARGE SCALE GENOMIC DNA]</scope>
    <source>
        <strain evidence="22 23">4G-K06</strain>
    </source>
</reference>
<accession>A0A370X5B1</accession>
<keyword evidence="13" id="KW-0067">ATP-binding</keyword>
<dbReference type="Gene3D" id="3.40.50.150">
    <property type="entry name" value="Vaccinia Virus protein VP39"/>
    <property type="match status" value="1"/>
</dbReference>
<dbReference type="GO" id="GO:0000156">
    <property type="term" value="F:phosphorelay response regulator activity"/>
    <property type="evidence" value="ECO:0007669"/>
    <property type="project" value="InterPro"/>
</dbReference>
<feature type="active site" evidence="16">
    <location>
        <position position="34"/>
    </location>
</feature>
<dbReference type="Pfam" id="PF01739">
    <property type="entry name" value="CheR"/>
    <property type="match status" value="1"/>
</dbReference>
<dbReference type="InterPro" id="IPR000673">
    <property type="entry name" value="Sig_transdc_resp-reg_Me-estase"/>
</dbReference>
<dbReference type="SMART" id="SM00086">
    <property type="entry name" value="PAC"/>
    <property type="match status" value="2"/>
</dbReference>
<dbReference type="InterPro" id="IPR022641">
    <property type="entry name" value="CheR_N"/>
</dbReference>
<dbReference type="InterPro" id="IPR029063">
    <property type="entry name" value="SAM-dependent_MTases_sf"/>
</dbReference>
<dbReference type="Gene3D" id="1.10.287.620">
    <property type="entry name" value="Helix Hairpins"/>
    <property type="match status" value="1"/>
</dbReference>
<keyword evidence="7" id="KW-0285">Flavoprotein</keyword>
<evidence type="ECO:0000256" key="8">
    <source>
        <dbReference type="ARBA" id="ARBA00022643"/>
    </source>
</evidence>
<keyword evidence="10" id="KW-0949">S-adenosyl-L-methionine</keyword>
<keyword evidence="16" id="KW-0378">Hydrolase</keyword>
<dbReference type="SUPFAM" id="SSF55785">
    <property type="entry name" value="PYP-like sensor domain (PAS domain)"/>
    <property type="match status" value="2"/>
</dbReference>
<keyword evidence="17" id="KW-0175">Coiled coil</keyword>
<evidence type="ECO:0000256" key="10">
    <source>
        <dbReference type="ARBA" id="ARBA00022691"/>
    </source>
</evidence>
<evidence type="ECO:0000256" key="11">
    <source>
        <dbReference type="ARBA" id="ARBA00022741"/>
    </source>
</evidence>
<keyword evidence="12" id="KW-0418">Kinase</keyword>
<dbReference type="CDD" id="cd00130">
    <property type="entry name" value="PAS"/>
    <property type="match status" value="1"/>
</dbReference>
<dbReference type="InterPro" id="IPR000014">
    <property type="entry name" value="PAS"/>
</dbReference>
<dbReference type="PROSITE" id="PS50123">
    <property type="entry name" value="CHER"/>
    <property type="match status" value="1"/>
</dbReference>
<dbReference type="GO" id="GO:0008983">
    <property type="term" value="F:protein-glutamate O-methyltransferase activity"/>
    <property type="evidence" value="ECO:0007669"/>
    <property type="project" value="UniProtKB-EC"/>
</dbReference>
<dbReference type="InterPro" id="IPR036804">
    <property type="entry name" value="CheR_N_sf"/>
</dbReference>
<dbReference type="GO" id="GO:0008984">
    <property type="term" value="F:protein-glutamate methylesterase activity"/>
    <property type="evidence" value="ECO:0007669"/>
    <property type="project" value="InterPro"/>
</dbReference>
<evidence type="ECO:0000259" key="19">
    <source>
        <dbReference type="PROSITE" id="PS50113"/>
    </source>
</evidence>
<keyword evidence="11" id="KW-0547">Nucleotide-binding</keyword>
<feature type="domain" description="CheB-type methylesterase" evidence="20">
    <location>
        <begin position="22"/>
        <end position="207"/>
    </location>
</feature>
<feature type="coiled-coil region" evidence="17">
    <location>
        <begin position="656"/>
        <end position="732"/>
    </location>
</feature>
<dbReference type="SUPFAM" id="SSF47757">
    <property type="entry name" value="Chemotaxis receptor methyltransferase CheR, N-terminal domain"/>
    <property type="match status" value="1"/>
</dbReference>
<keyword evidence="14" id="KW-0157">Chromophore</keyword>
<dbReference type="InterPro" id="IPR035965">
    <property type="entry name" value="PAS-like_dom_sf"/>
</dbReference>
<dbReference type="SUPFAM" id="SSF53335">
    <property type="entry name" value="S-adenosyl-L-methionine-dependent methyltransferases"/>
    <property type="match status" value="1"/>
</dbReference>
<keyword evidence="16" id="KW-0145">Chemotaxis</keyword>
<gene>
    <name evidence="22" type="ORF">DWU98_04310</name>
</gene>
<comment type="catalytic activity">
    <reaction evidence="1">
        <text>ATP + protein L-histidine = ADP + protein N-phospho-L-histidine.</text>
        <dbReference type="EC" id="2.7.13.3"/>
    </reaction>
</comment>
<evidence type="ECO:0000256" key="4">
    <source>
        <dbReference type="ARBA" id="ARBA00022553"/>
    </source>
</evidence>
<evidence type="ECO:0000259" key="21">
    <source>
        <dbReference type="PROSITE" id="PS50123"/>
    </source>
</evidence>
<evidence type="ECO:0000256" key="7">
    <source>
        <dbReference type="ARBA" id="ARBA00022630"/>
    </source>
</evidence>
<feature type="active site" evidence="16">
    <location>
        <position position="153"/>
    </location>
</feature>
<dbReference type="GO" id="GO:0005737">
    <property type="term" value="C:cytoplasm"/>
    <property type="evidence" value="ECO:0007669"/>
    <property type="project" value="InterPro"/>
</dbReference>
<dbReference type="Proteomes" id="UP000254258">
    <property type="component" value="Unassembled WGS sequence"/>
</dbReference>
<keyword evidence="15" id="KW-0675">Receptor</keyword>
<dbReference type="SMART" id="SM00138">
    <property type="entry name" value="MeTrc"/>
    <property type="match status" value="1"/>
</dbReference>
<dbReference type="InterPro" id="IPR050903">
    <property type="entry name" value="Bact_Chemotaxis_MeTrfase"/>
</dbReference>
<dbReference type="Gene3D" id="3.30.450.20">
    <property type="entry name" value="PAS domain"/>
    <property type="match status" value="2"/>
</dbReference>
<evidence type="ECO:0000313" key="22">
    <source>
        <dbReference type="EMBL" id="RDS83568.1"/>
    </source>
</evidence>
<dbReference type="Pfam" id="PF13426">
    <property type="entry name" value="PAS_9"/>
    <property type="match status" value="1"/>
</dbReference>
<dbReference type="SMART" id="SM00091">
    <property type="entry name" value="PAS"/>
    <property type="match status" value="3"/>
</dbReference>
<dbReference type="Gene3D" id="1.10.155.10">
    <property type="entry name" value="Chemotaxis receptor methyltransferase CheR, N-terminal domain"/>
    <property type="match status" value="1"/>
</dbReference>
<evidence type="ECO:0000256" key="2">
    <source>
        <dbReference type="ARBA" id="ARBA00001541"/>
    </source>
</evidence>